<evidence type="ECO:0000256" key="3">
    <source>
        <dbReference type="ARBA" id="ARBA00022694"/>
    </source>
</evidence>
<dbReference type="Pfam" id="PF01509">
    <property type="entry name" value="TruB_N"/>
    <property type="match status" value="1"/>
</dbReference>
<keyword evidence="4 5" id="KW-0413">Isomerase</keyword>
<dbReference type="GO" id="GO:0003723">
    <property type="term" value="F:RNA binding"/>
    <property type="evidence" value="ECO:0007669"/>
    <property type="project" value="InterPro"/>
</dbReference>
<dbReference type="GO" id="GO:0031119">
    <property type="term" value="P:tRNA pseudouridine synthesis"/>
    <property type="evidence" value="ECO:0007669"/>
    <property type="project" value="UniProtKB-UniRule"/>
</dbReference>
<comment type="function">
    <text evidence="5">Responsible for synthesis of pseudouridine from uracil-55 in the psi GC loop of transfer RNAs.</text>
</comment>
<feature type="domain" description="Pseudouridine synthase II N-terminal" evidence="6">
    <location>
        <begin position="29"/>
        <end position="185"/>
    </location>
</feature>
<dbReference type="SUPFAM" id="SSF55120">
    <property type="entry name" value="Pseudouridine synthase"/>
    <property type="match status" value="1"/>
</dbReference>
<evidence type="ECO:0000259" key="6">
    <source>
        <dbReference type="Pfam" id="PF01509"/>
    </source>
</evidence>
<dbReference type="InterPro" id="IPR014780">
    <property type="entry name" value="tRNA_psdUridine_synth_TruB"/>
</dbReference>
<sequence length="306" mass="31296">MSDTAAPSGILFVDKPAGLTSHGVVARVRRWYGTKKVGHAGTLDPMATGLLVLGLGRGTKLLTHLVGADKVYEATIRLGASTPTDDADSQPDRHADPAAVAALGDAQIVAAMGPLTGEIEQVPSAVSAIKVDGRRAYARVRAGEEVALRARTVCVARFEPVAPVRRGPGWADVDVVVACSSGTYVRALARDLGAALGVGGHLTALRRTRVAGWDVAAAVPLPADTDAVPAPPLTDLAAVAARLMPALEVDAASARALMQGKLVALPAAPAVLAVTHGGRLIAIAEPRGERFKIATGIALEPPDATD</sequence>
<evidence type="ECO:0000256" key="4">
    <source>
        <dbReference type="ARBA" id="ARBA00023235"/>
    </source>
</evidence>
<evidence type="ECO:0000313" key="8">
    <source>
        <dbReference type="EMBL" id="MYM20044.1"/>
    </source>
</evidence>
<comment type="similarity">
    <text evidence="2 5">Belongs to the pseudouridine synthase TruB family. Type 1 subfamily.</text>
</comment>
<evidence type="ECO:0000313" key="9">
    <source>
        <dbReference type="Proteomes" id="UP000469215"/>
    </source>
</evidence>
<dbReference type="RefSeq" id="WP_160953466.1">
    <property type="nucleotide sequence ID" value="NZ_WWEQ01000033.1"/>
</dbReference>
<dbReference type="CDD" id="cd02573">
    <property type="entry name" value="PseudoU_synth_EcTruB"/>
    <property type="match status" value="1"/>
</dbReference>
<dbReference type="InterPro" id="IPR032819">
    <property type="entry name" value="TruB_C"/>
</dbReference>
<organism evidence="8 9">
    <name type="scientific">Brevibacterium rongguiense</name>
    <dbReference type="NCBI Taxonomy" id="2695267"/>
    <lineage>
        <taxon>Bacteria</taxon>
        <taxon>Bacillati</taxon>
        <taxon>Actinomycetota</taxon>
        <taxon>Actinomycetes</taxon>
        <taxon>Micrococcales</taxon>
        <taxon>Brevibacteriaceae</taxon>
        <taxon>Brevibacterium</taxon>
    </lineage>
</organism>
<evidence type="ECO:0000256" key="5">
    <source>
        <dbReference type="HAMAP-Rule" id="MF_01080"/>
    </source>
</evidence>
<gene>
    <name evidence="5 8" type="primary">truB</name>
    <name evidence="8" type="ORF">GSY69_08720</name>
</gene>
<proteinExistence type="inferred from homology"/>
<dbReference type="GO" id="GO:0160148">
    <property type="term" value="F:tRNA pseudouridine(55) synthase activity"/>
    <property type="evidence" value="ECO:0007669"/>
    <property type="project" value="UniProtKB-EC"/>
</dbReference>
<evidence type="ECO:0000256" key="1">
    <source>
        <dbReference type="ARBA" id="ARBA00000385"/>
    </source>
</evidence>
<feature type="domain" description="tRNA pseudouridylate synthase B C-terminal" evidence="7">
    <location>
        <begin position="186"/>
        <end position="220"/>
    </location>
</feature>
<comment type="catalytic activity">
    <reaction evidence="1 5">
        <text>uridine(55) in tRNA = pseudouridine(55) in tRNA</text>
        <dbReference type="Rhea" id="RHEA:42532"/>
        <dbReference type="Rhea" id="RHEA-COMP:10101"/>
        <dbReference type="Rhea" id="RHEA-COMP:10102"/>
        <dbReference type="ChEBI" id="CHEBI:65314"/>
        <dbReference type="ChEBI" id="CHEBI:65315"/>
        <dbReference type="EC" id="5.4.99.25"/>
    </reaction>
</comment>
<accession>A0A6N9H926</accession>
<reference evidence="8 9" key="1">
    <citation type="submission" date="2020-01" db="EMBL/GenBank/DDBJ databases">
        <authorList>
            <person name="Deng T."/>
        </authorList>
    </citation>
    <scope>NUCLEOTIDE SEQUENCE [LARGE SCALE GENOMIC DNA]</scope>
    <source>
        <strain evidence="8 9">5221</strain>
    </source>
</reference>
<comment type="caution">
    <text evidence="8">The sequence shown here is derived from an EMBL/GenBank/DDBJ whole genome shotgun (WGS) entry which is preliminary data.</text>
</comment>
<dbReference type="PANTHER" id="PTHR13767:SF2">
    <property type="entry name" value="PSEUDOURIDYLATE SYNTHASE TRUB1"/>
    <property type="match status" value="1"/>
</dbReference>
<dbReference type="GO" id="GO:1990481">
    <property type="term" value="P:mRNA pseudouridine synthesis"/>
    <property type="evidence" value="ECO:0007669"/>
    <property type="project" value="TreeGrafter"/>
</dbReference>
<name>A0A6N9H926_9MICO</name>
<dbReference type="HAMAP" id="MF_01080">
    <property type="entry name" value="TruB_bact"/>
    <property type="match status" value="1"/>
</dbReference>
<dbReference type="EC" id="5.4.99.25" evidence="5"/>
<feature type="active site" description="Nucleophile" evidence="5">
    <location>
        <position position="44"/>
    </location>
</feature>
<protein>
    <recommendedName>
        <fullName evidence="5">tRNA pseudouridine synthase B</fullName>
        <ecNumber evidence="5">5.4.99.25</ecNumber>
    </recommendedName>
    <alternativeName>
        <fullName evidence="5">tRNA pseudouridine(55) synthase</fullName>
        <shortName evidence="5">Psi55 synthase</shortName>
    </alternativeName>
    <alternativeName>
        <fullName evidence="5">tRNA pseudouridylate synthase</fullName>
    </alternativeName>
    <alternativeName>
        <fullName evidence="5">tRNA-uridine isomerase</fullName>
    </alternativeName>
</protein>
<dbReference type="AlphaFoldDB" id="A0A6N9H926"/>
<evidence type="ECO:0000256" key="2">
    <source>
        <dbReference type="ARBA" id="ARBA00005642"/>
    </source>
</evidence>
<dbReference type="PANTHER" id="PTHR13767">
    <property type="entry name" value="TRNA-PSEUDOURIDINE SYNTHASE"/>
    <property type="match status" value="1"/>
</dbReference>
<dbReference type="EMBL" id="WWEQ01000033">
    <property type="protein sequence ID" value="MYM20044.1"/>
    <property type="molecule type" value="Genomic_DNA"/>
</dbReference>
<dbReference type="NCBIfam" id="TIGR00431">
    <property type="entry name" value="TruB"/>
    <property type="match status" value="1"/>
</dbReference>
<dbReference type="InterPro" id="IPR020103">
    <property type="entry name" value="PsdUridine_synth_cat_dom_sf"/>
</dbReference>
<keyword evidence="3 5" id="KW-0819">tRNA processing</keyword>
<dbReference type="InterPro" id="IPR002501">
    <property type="entry name" value="PsdUridine_synth_N"/>
</dbReference>
<dbReference type="Gene3D" id="3.30.2350.10">
    <property type="entry name" value="Pseudouridine synthase"/>
    <property type="match status" value="1"/>
</dbReference>
<dbReference type="Pfam" id="PF16198">
    <property type="entry name" value="TruB_C_2"/>
    <property type="match status" value="1"/>
</dbReference>
<dbReference type="Proteomes" id="UP000469215">
    <property type="component" value="Unassembled WGS sequence"/>
</dbReference>
<keyword evidence="9" id="KW-1185">Reference proteome</keyword>
<evidence type="ECO:0000259" key="7">
    <source>
        <dbReference type="Pfam" id="PF16198"/>
    </source>
</evidence>